<accession>A0A510DYC3</accession>
<proteinExistence type="predicted"/>
<organism evidence="2 4">
    <name type="scientific">Sulfuracidifex tepidarius</name>
    <dbReference type="NCBI Taxonomy" id="1294262"/>
    <lineage>
        <taxon>Archaea</taxon>
        <taxon>Thermoproteota</taxon>
        <taxon>Thermoprotei</taxon>
        <taxon>Sulfolobales</taxon>
        <taxon>Sulfolobaceae</taxon>
        <taxon>Sulfuracidifex</taxon>
    </lineage>
</organism>
<dbReference type="AlphaFoldDB" id="A0A510DYC3"/>
<reference evidence="5" key="1">
    <citation type="submission" date="2018-09" db="EMBL/GenBank/DDBJ databases">
        <title>Complete Genome Sequencing of Sulfolobus sp. JCM 16834.</title>
        <authorList>
            <person name="Kato S."/>
            <person name="Itoh T."/>
            <person name="Ohkuma M."/>
        </authorList>
    </citation>
    <scope>NUCLEOTIDE SEQUENCE [LARGE SCALE GENOMIC DNA]</scope>
    <source>
        <strain evidence="5">IC-007</strain>
    </source>
</reference>
<sequence>MAIEAVSTTMYISHYFPSLYKNGLTSLGVVVTYVLLAFFFVNYVGVKFLGFHISLISTNKYIITIIV</sequence>
<evidence type="ECO:0000313" key="2">
    <source>
        <dbReference type="EMBL" id="BBG24960.1"/>
    </source>
</evidence>
<dbReference type="OrthoDB" id="43026at2157"/>
<dbReference type="GeneID" id="41718609"/>
<dbReference type="RefSeq" id="WP_149528738.1">
    <property type="nucleotide sequence ID" value="NZ_AP018929.1"/>
</dbReference>
<dbReference type="EMBL" id="AP018930">
    <property type="protein sequence ID" value="BBG27743.1"/>
    <property type="molecule type" value="Genomic_DNA"/>
</dbReference>
<feature type="transmembrane region" description="Helical" evidence="1">
    <location>
        <begin position="24"/>
        <end position="46"/>
    </location>
</feature>
<evidence type="ECO:0000313" key="4">
    <source>
        <dbReference type="Proteomes" id="UP000322983"/>
    </source>
</evidence>
<accession>A0A510E5D4</accession>
<gene>
    <name evidence="2" type="ORF">IC006_2294</name>
    <name evidence="3" type="ORF">IC007_2297</name>
</gene>
<evidence type="ECO:0000313" key="3">
    <source>
        <dbReference type="EMBL" id="BBG27743.1"/>
    </source>
</evidence>
<dbReference type="KEGG" id="step:IC006_2294"/>
<dbReference type="Proteomes" id="UP000322983">
    <property type="component" value="Chromosome"/>
</dbReference>
<keyword evidence="1" id="KW-0472">Membrane</keyword>
<keyword evidence="1" id="KW-0812">Transmembrane</keyword>
<name>A0A510DYC3_9CREN</name>
<evidence type="ECO:0000313" key="5">
    <source>
        <dbReference type="Proteomes" id="UP000325030"/>
    </source>
</evidence>
<dbReference type="EMBL" id="AP018929">
    <property type="protein sequence ID" value="BBG24960.1"/>
    <property type="molecule type" value="Genomic_DNA"/>
</dbReference>
<dbReference type="Proteomes" id="UP000325030">
    <property type="component" value="Chromosome"/>
</dbReference>
<protein>
    <submittedName>
        <fullName evidence="2">Uncharacterized protein</fullName>
    </submittedName>
</protein>
<keyword evidence="1" id="KW-1133">Transmembrane helix</keyword>
<reference evidence="2 4" key="2">
    <citation type="journal article" date="2020" name="Int. J. Syst. Evol. Microbiol.">
        <title>Sulfuracidifex tepidarius gen. nov., sp. nov. and transfer of Sulfolobus metallicus Huber and Stetter 1992 to the genus Sulfuracidifex as Sulfuracidifex metallicus comb. nov.</title>
        <authorList>
            <person name="Itoh T."/>
            <person name="Miura T."/>
            <person name="Sakai H.D."/>
            <person name="Kato S."/>
            <person name="Ohkuma M."/>
            <person name="Takashina T."/>
        </authorList>
    </citation>
    <scope>NUCLEOTIDE SEQUENCE [LARGE SCALE GENOMIC DNA]</scope>
    <source>
        <strain evidence="2 4">IC-006</strain>
        <strain evidence="3">IC-007</strain>
    </source>
</reference>
<keyword evidence="4" id="KW-1185">Reference proteome</keyword>
<evidence type="ECO:0000256" key="1">
    <source>
        <dbReference type="SAM" id="Phobius"/>
    </source>
</evidence>